<dbReference type="Pfam" id="PF06140">
    <property type="entry name" value="Ifi-6-16"/>
    <property type="match status" value="1"/>
</dbReference>
<dbReference type="PANTHER" id="PTHR16932">
    <property type="entry name" value="INTERFERON ALPHA-INDUCIBLE PROTEIN 27"/>
    <property type="match status" value="1"/>
</dbReference>
<protein>
    <submittedName>
        <fullName evidence="7">Uncharacterized protein</fullName>
    </submittedName>
</protein>
<feature type="transmembrane region" description="Helical" evidence="6">
    <location>
        <begin position="47"/>
        <end position="69"/>
    </location>
</feature>
<evidence type="ECO:0000256" key="3">
    <source>
        <dbReference type="ARBA" id="ARBA00022692"/>
    </source>
</evidence>
<dbReference type="EMBL" id="OV121136">
    <property type="protein sequence ID" value="CAH0556946.1"/>
    <property type="molecule type" value="Genomic_DNA"/>
</dbReference>
<organism evidence="7 8">
    <name type="scientific">Brassicogethes aeneus</name>
    <name type="common">Rape pollen beetle</name>
    <name type="synonym">Meligethes aeneus</name>
    <dbReference type="NCBI Taxonomy" id="1431903"/>
    <lineage>
        <taxon>Eukaryota</taxon>
        <taxon>Metazoa</taxon>
        <taxon>Ecdysozoa</taxon>
        <taxon>Arthropoda</taxon>
        <taxon>Hexapoda</taxon>
        <taxon>Insecta</taxon>
        <taxon>Pterygota</taxon>
        <taxon>Neoptera</taxon>
        <taxon>Endopterygota</taxon>
        <taxon>Coleoptera</taxon>
        <taxon>Polyphaga</taxon>
        <taxon>Cucujiformia</taxon>
        <taxon>Nitidulidae</taxon>
        <taxon>Meligethinae</taxon>
        <taxon>Brassicogethes</taxon>
    </lineage>
</organism>
<evidence type="ECO:0000313" key="7">
    <source>
        <dbReference type="EMBL" id="CAH0556946.1"/>
    </source>
</evidence>
<evidence type="ECO:0000256" key="5">
    <source>
        <dbReference type="ARBA" id="ARBA00023136"/>
    </source>
</evidence>
<keyword evidence="3 6" id="KW-0812">Transmembrane</keyword>
<evidence type="ECO:0000256" key="6">
    <source>
        <dbReference type="SAM" id="Phobius"/>
    </source>
</evidence>
<dbReference type="GO" id="GO:0016020">
    <property type="term" value="C:membrane"/>
    <property type="evidence" value="ECO:0007669"/>
    <property type="project" value="UniProtKB-SubCell"/>
</dbReference>
<dbReference type="Gene3D" id="6.10.110.10">
    <property type="match status" value="1"/>
</dbReference>
<feature type="transmembrane region" description="Helical" evidence="6">
    <location>
        <begin position="12"/>
        <end position="35"/>
    </location>
</feature>
<dbReference type="Proteomes" id="UP001154078">
    <property type="component" value="Chromosome 5"/>
</dbReference>
<proteinExistence type="inferred from homology"/>
<evidence type="ECO:0000256" key="1">
    <source>
        <dbReference type="ARBA" id="ARBA00004141"/>
    </source>
</evidence>
<reference evidence="7" key="1">
    <citation type="submission" date="2021-12" db="EMBL/GenBank/DDBJ databases">
        <authorList>
            <person name="King R."/>
        </authorList>
    </citation>
    <scope>NUCLEOTIDE SEQUENCE</scope>
</reference>
<dbReference type="OrthoDB" id="9948818at2759"/>
<gene>
    <name evidence="7" type="ORF">MELIAE_LOCUS7769</name>
</gene>
<dbReference type="PANTHER" id="PTHR16932:SF18">
    <property type="entry name" value="INTERFERON, ALPHA-INDUCIBLE PROTEIN 27-LIKE 2"/>
    <property type="match status" value="1"/>
</dbReference>
<keyword evidence="5 6" id="KW-0472">Membrane</keyword>
<accession>A0A9P0B8Y5</accession>
<dbReference type="InterPro" id="IPR038213">
    <property type="entry name" value="IFI6/IFI27-like_sf"/>
</dbReference>
<comment type="similarity">
    <text evidence="2">Belongs to the IFI6/IFI27 family.</text>
</comment>
<evidence type="ECO:0000256" key="2">
    <source>
        <dbReference type="ARBA" id="ARBA00007262"/>
    </source>
</evidence>
<keyword evidence="8" id="KW-1185">Reference proteome</keyword>
<dbReference type="AlphaFoldDB" id="A0A9P0B8Y5"/>
<comment type="subcellular location">
    <subcellularLocation>
        <location evidence="1">Membrane</location>
        <topology evidence="1">Multi-pass membrane protein</topology>
    </subcellularLocation>
</comment>
<dbReference type="InterPro" id="IPR009311">
    <property type="entry name" value="IFI6/IFI27-like"/>
</dbReference>
<name>A0A9P0B8Y5_BRAAE</name>
<feature type="transmembrane region" description="Helical" evidence="6">
    <location>
        <begin position="75"/>
        <end position="96"/>
    </location>
</feature>
<evidence type="ECO:0000256" key="4">
    <source>
        <dbReference type="ARBA" id="ARBA00022989"/>
    </source>
</evidence>
<keyword evidence="4 6" id="KW-1133">Transmembrane helix</keyword>
<evidence type="ECO:0000313" key="8">
    <source>
        <dbReference type="Proteomes" id="UP001154078"/>
    </source>
</evidence>
<sequence>MYPWVKNNSGTVIAGTVGAGVAIVAAPSIISIVGFTATGIAAKSTAAWMMSCYGGATPAGGIVATLQTAGATSTILGSSVVTTICGSVGAAVGGIVKNVGRRMVGR</sequence>